<reference evidence="1 2" key="1">
    <citation type="submission" date="2020-07" db="EMBL/GenBank/DDBJ databases">
        <title>Fungal Genomes of the International Space Station.</title>
        <authorList>
            <person name="Seuylemezian A."/>
            <person name="Singh N.K."/>
            <person name="Wood J."/>
            <person name="Venkateswaran K."/>
        </authorList>
    </citation>
    <scope>NUCLEOTIDE SEQUENCE [LARGE SCALE GENOMIC DNA]</scope>
    <source>
        <strain evidence="1 2">PL-B2</strain>
    </source>
</reference>
<dbReference type="InterPro" id="IPR008551">
    <property type="entry name" value="TANGO2"/>
</dbReference>
<sequence length="257" mass="28908">MCLILFAFDAHPVYKLIVAANRDEAHARPTADADFWNDAPHILAGRDLEKMGTWMGITTTGRFAALTNYRDPNETTEGKSSRGELVSEFLKGNDLPKRYLEKVSNQDCIYPGYNLLAGTTEELFYYSNKGKEMIKTQPGVYGLSNHLLDSDWPKVNTGKAGLERIIHAHRDVSEGKSELVTDLFDLLKNADPAPDDMLPDTGVGLQMERVLSPLFIKSEGYGTRSSTVCLMGEQEIYYAERIYSNEKIRDREFTIPL</sequence>
<evidence type="ECO:0000313" key="1">
    <source>
        <dbReference type="EMBL" id="MBY0095203.1"/>
    </source>
</evidence>
<keyword evidence="2" id="KW-1185">Reference proteome</keyword>
<gene>
    <name evidence="1" type="ORF">H0185_00015</name>
</gene>
<organism evidence="1 2">
    <name type="scientific">Mesobacillus maritimus</name>
    <dbReference type="NCBI Taxonomy" id="1643336"/>
    <lineage>
        <taxon>Bacteria</taxon>
        <taxon>Bacillati</taxon>
        <taxon>Bacillota</taxon>
        <taxon>Bacilli</taxon>
        <taxon>Bacillales</taxon>
        <taxon>Bacillaceae</taxon>
        <taxon>Mesobacillus</taxon>
    </lineage>
</organism>
<dbReference type="PANTHER" id="PTHR17985">
    <property type="entry name" value="SER/THR-RICH PROTEIN T10 IN DGCR REGION"/>
    <property type="match status" value="1"/>
</dbReference>
<dbReference type="Proteomes" id="UP000769780">
    <property type="component" value="Unassembled WGS sequence"/>
</dbReference>
<comment type="caution">
    <text evidence="1">The sequence shown here is derived from an EMBL/GenBank/DDBJ whole genome shotgun (WGS) entry which is preliminary data.</text>
</comment>
<evidence type="ECO:0000313" key="2">
    <source>
        <dbReference type="Proteomes" id="UP000769780"/>
    </source>
</evidence>
<name>A0ABS7JYX3_9BACI</name>
<protein>
    <submittedName>
        <fullName evidence="1">NRDE family protein</fullName>
    </submittedName>
</protein>
<proteinExistence type="predicted"/>
<dbReference type="EMBL" id="JACWFH010000001">
    <property type="protein sequence ID" value="MBY0095203.1"/>
    <property type="molecule type" value="Genomic_DNA"/>
</dbReference>
<dbReference type="Pfam" id="PF05742">
    <property type="entry name" value="TANGO2"/>
    <property type="match status" value="1"/>
</dbReference>
<dbReference type="PANTHER" id="PTHR17985:SF8">
    <property type="entry name" value="TRANSPORT AND GOLGI ORGANIZATION PROTEIN 2 HOMOLOG"/>
    <property type="match status" value="1"/>
</dbReference>
<accession>A0ABS7JYX3</accession>